<name>A0ACA9KD30_9GLOM</name>
<accession>A0ACA9KD30</accession>
<evidence type="ECO:0000313" key="1">
    <source>
        <dbReference type="EMBL" id="CAG8466019.1"/>
    </source>
</evidence>
<proteinExistence type="predicted"/>
<keyword evidence="2" id="KW-1185">Reference proteome</keyword>
<comment type="caution">
    <text evidence="1">The sequence shown here is derived from an EMBL/GenBank/DDBJ whole genome shotgun (WGS) entry which is preliminary data.</text>
</comment>
<dbReference type="Proteomes" id="UP000789702">
    <property type="component" value="Unassembled WGS sequence"/>
</dbReference>
<protein>
    <submittedName>
        <fullName evidence="1">14299_t:CDS:1</fullName>
    </submittedName>
</protein>
<reference evidence="1" key="1">
    <citation type="submission" date="2021-06" db="EMBL/GenBank/DDBJ databases">
        <authorList>
            <person name="Kallberg Y."/>
            <person name="Tangrot J."/>
            <person name="Rosling A."/>
        </authorList>
    </citation>
    <scope>NUCLEOTIDE SEQUENCE</scope>
    <source>
        <strain evidence="1">IL203A</strain>
    </source>
</reference>
<feature type="non-terminal residue" evidence="1">
    <location>
        <position position="49"/>
    </location>
</feature>
<organism evidence="1 2">
    <name type="scientific">Dentiscutata heterogama</name>
    <dbReference type="NCBI Taxonomy" id="1316150"/>
    <lineage>
        <taxon>Eukaryota</taxon>
        <taxon>Fungi</taxon>
        <taxon>Fungi incertae sedis</taxon>
        <taxon>Mucoromycota</taxon>
        <taxon>Glomeromycotina</taxon>
        <taxon>Glomeromycetes</taxon>
        <taxon>Diversisporales</taxon>
        <taxon>Gigasporaceae</taxon>
        <taxon>Dentiscutata</taxon>
    </lineage>
</organism>
<gene>
    <name evidence="1" type="ORF">DHETER_LOCUS1498</name>
</gene>
<dbReference type="EMBL" id="CAJVPU010000910">
    <property type="protein sequence ID" value="CAG8466019.1"/>
    <property type="molecule type" value="Genomic_DNA"/>
</dbReference>
<sequence length="49" mass="5633">VFLAEADKHLADPVINCPSSRYTRVEDADDENDYSSCSQTVEHNKKYRD</sequence>
<evidence type="ECO:0000313" key="2">
    <source>
        <dbReference type="Proteomes" id="UP000789702"/>
    </source>
</evidence>
<feature type="non-terminal residue" evidence="1">
    <location>
        <position position="1"/>
    </location>
</feature>